<feature type="compositionally biased region" description="Basic and acidic residues" evidence="1">
    <location>
        <begin position="107"/>
        <end position="118"/>
    </location>
</feature>
<evidence type="ECO:0000313" key="2">
    <source>
        <dbReference type="EMBL" id="KAL1619336.1"/>
    </source>
</evidence>
<feature type="region of interest" description="Disordered" evidence="1">
    <location>
        <begin position="34"/>
        <end position="175"/>
    </location>
</feature>
<comment type="caution">
    <text evidence="2">The sequence shown here is derived from an EMBL/GenBank/DDBJ whole genome shotgun (WGS) entry which is preliminary data.</text>
</comment>
<feature type="compositionally biased region" description="Polar residues" evidence="1">
    <location>
        <begin position="50"/>
        <end position="90"/>
    </location>
</feature>
<sequence length="175" mass="19182">MARNPFHDKYATELPLPQQEVDAASIYILPSSRQASLDSGKGQIGPIPLPSSSNITAMSMQQEPLPTTSTYRSSWLTQQDSPASYFNSRASSRDSKRRTAMSRATRGKSDPFDLDRPEVLAVTSNYDPDEAPEMPRNSNGSDWWKGIVDEGTGSGNGYDSPSKRRTAAFAYGLAR</sequence>
<gene>
    <name evidence="2" type="ORF">SLS56_010136</name>
</gene>
<protein>
    <submittedName>
        <fullName evidence="2">Uncharacterized protein</fullName>
    </submittedName>
</protein>
<dbReference type="Proteomes" id="UP001521116">
    <property type="component" value="Unassembled WGS sequence"/>
</dbReference>
<keyword evidence="3" id="KW-1185">Reference proteome</keyword>
<name>A0ABR3SFA8_9PEZI</name>
<accession>A0ABR3SFA8</accession>
<evidence type="ECO:0000256" key="1">
    <source>
        <dbReference type="SAM" id="MobiDB-lite"/>
    </source>
</evidence>
<evidence type="ECO:0000313" key="3">
    <source>
        <dbReference type="Proteomes" id="UP001521116"/>
    </source>
</evidence>
<proteinExistence type="predicted"/>
<reference evidence="2 3" key="1">
    <citation type="submission" date="2024-02" db="EMBL/GenBank/DDBJ databases">
        <title>De novo assembly and annotation of 12 fungi associated with fruit tree decline syndrome in Ontario, Canada.</title>
        <authorList>
            <person name="Sulman M."/>
            <person name="Ellouze W."/>
            <person name="Ilyukhin E."/>
        </authorList>
    </citation>
    <scope>NUCLEOTIDE SEQUENCE [LARGE SCALE GENOMIC DNA]</scope>
    <source>
        <strain evidence="2 3">M1-105</strain>
    </source>
</reference>
<organism evidence="2 3">
    <name type="scientific">Neofusicoccum ribis</name>
    <dbReference type="NCBI Taxonomy" id="45134"/>
    <lineage>
        <taxon>Eukaryota</taxon>
        <taxon>Fungi</taxon>
        <taxon>Dikarya</taxon>
        <taxon>Ascomycota</taxon>
        <taxon>Pezizomycotina</taxon>
        <taxon>Dothideomycetes</taxon>
        <taxon>Dothideomycetes incertae sedis</taxon>
        <taxon>Botryosphaeriales</taxon>
        <taxon>Botryosphaeriaceae</taxon>
        <taxon>Neofusicoccum</taxon>
    </lineage>
</organism>
<dbReference type="EMBL" id="JAJVDC020000189">
    <property type="protein sequence ID" value="KAL1619336.1"/>
    <property type="molecule type" value="Genomic_DNA"/>
</dbReference>